<name>A0A0D0DAT9_9AGAM</name>
<gene>
    <name evidence="1" type="ORF">PAXRUDRAFT_36759</name>
</gene>
<keyword evidence="2" id="KW-1185">Reference proteome</keyword>
<dbReference type="HOGENOM" id="CLU_2073901_0_0_1"/>
<accession>A0A0D0DAT9</accession>
<organism evidence="1 2">
    <name type="scientific">Paxillus rubicundulus Ve08.2h10</name>
    <dbReference type="NCBI Taxonomy" id="930991"/>
    <lineage>
        <taxon>Eukaryota</taxon>
        <taxon>Fungi</taxon>
        <taxon>Dikarya</taxon>
        <taxon>Basidiomycota</taxon>
        <taxon>Agaricomycotina</taxon>
        <taxon>Agaricomycetes</taxon>
        <taxon>Agaricomycetidae</taxon>
        <taxon>Boletales</taxon>
        <taxon>Paxilineae</taxon>
        <taxon>Paxillaceae</taxon>
        <taxon>Paxillus</taxon>
    </lineage>
</organism>
<evidence type="ECO:0000313" key="2">
    <source>
        <dbReference type="Proteomes" id="UP000054538"/>
    </source>
</evidence>
<dbReference type="EMBL" id="KN826882">
    <property type="protein sequence ID" value="KIK77679.1"/>
    <property type="molecule type" value="Genomic_DNA"/>
</dbReference>
<proteinExistence type="predicted"/>
<dbReference type="OrthoDB" id="2681792at2759"/>
<dbReference type="Proteomes" id="UP000054538">
    <property type="component" value="Unassembled WGS sequence"/>
</dbReference>
<dbReference type="InParanoid" id="A0A0D0DAT9"/>
<reference evidence="2" key="2">
    <citation type="submission" date="2015-01" db="EMBL/GenBank/DDBJ databases">
        <title>Evolutionary Origins and Diversification of the Mycorrhizal Mutualists.</title>
        <authorList>
            <consortium name="DOE Joint Genome Institute"/>
            <consortium name="Mycorrhizal Genomics Consortium"/>
            <person name="Kohler A."/>
            <person name="Kuo A."/>
            <person name="Nagy L.G."/>
            <person name="Floudas D."/>
            <person name="Copeland A."/>
            <person name="Barry K.W."/>
            <person name="Cichocki N."/>
            <person name="Veneault-Fourrey C."/>
            <person name="LaButti K."/>
            <person name="Lindquist E.A."/>
            <person name="Lipzen A."/>
            <person name="Lundell T."/>
            <person name="Morin E."/>
            <person name="Murat C."/>
            <person name="Riley R."/>
            <person name="Ohm R."/>
            <person name="Sun H."/>
            <person name="Tunlid A."/>
            <person name="Henrissat B."/>
            <person name="Grigoriev I.V."/>
            <person name="Hibbett D.S."/>
            <person name="Martin F."/>
        </authorList>
    </citation>
    <scope>NUCLEOTIDE SEQUENCE [LARGE SCALE GENOMIC DNA]</scope>
    <source>
        <strain evidence="2">Ve08.2h10</strain>
    </source>
</reference>
<evidence type="ECO:0000313" key="1">
    <source>
        <dbReference type="EMBL" id="KIK77679.1"/>
    </source>
</evidence>
<reference evidence="1 2" key="1">
    <citation type="submission" date="2014-04" db="EMBL/GenBank/DDBJ databases">
        <authorList>
            <consortium name="DOE Joint Genome Institute"/>
            <person name="Kuo A."/>
            <person name="Kohler A."/>
            <person name="Jargeat P."/>
            <person name="Nagy L.G."/>
            <person name="Floudas D."/>
            <person name="Copeland A."/>
            <person name="Barry K.W."/>
            <person name="Cichocki N."/>
            <person name="Veneault-Fourrey C."/>
            <person name="LaButti K."/>
            <person name="Lindquist E.A."/>
            <person name="Lipzen A."/>
            <person name="Lundell T."/>
            <person name="Morin E."/>
            <person name="Murat C."/>
            <person name="Sun H."/>
            <person name="Tunlid A."/>
            <person name="Henrissat B."/>
            <person name="Grigoriev I.V."/>
            <person name="Hibbett D.S."/>
            <person name="Martin F."/>
            <person name="Nordberg H.P."/>
            <person name="Cantor M.N."/>
            <person name="Hua S.X."/>
        </authorList>
    </citation>
    <scope>NUCLEOTIDE SEQUENCE [LARGE SCALE GENOMIC DNA]</scope>
    <source>
        <strain evidence="1 2">Ve08.2h10</strain>
    </source>
</reference>
<dbReference type="AlphaFoldDB" id="A0A0D0DAT9"/>
<sequence length="118" mass="12697">MAHHVLQTGNANSSHHIVHSVVSLLVDLLQGSSLSAGSDDTSVLLPSSSQVLHLSQSGDGHAMTTGDGVLQACSYARLLDENYARAWFDAHKQTSEFQSVYVLSTRLQESSYLQTISP</sequence>
<protein>
    <submittedName>
        <fullName evidence="1">Uncharacterized protein</fullName>
    </submittedName>
</protein>